<reference evidence="1" key="1">
    <citation type="submission" date="2021-02" db="EMBL/GenBank/DDBJ databases">
        <authorList>
            <consortium name="DOE Joint Genome Institute"/>
            <person name="Ahrendt S."/>
            <person name="Looney B.P."/>
            <person name="Miyauchi S."/>
            <person name="Morin E."/>
            <person name="Drula E."/>
            <person name="Courty P.E."/>
            <person name="Chicoki N."/>
            <person name="Fauchery L."/>
            <person name="Kohler A."/>
            <person name="Kuo A."/>
            <person name="Labutti K."/>
            <person name="Pangilinan J."/>
            <person name="Lipzen A."/>
            <person name="Riley R."/>
            <person name="Andreopoulos W."/>
            <person name="He G."/>
            <person name="Johnson J."/>
            <person name="Barry K.W."/>
            <person name="Grigoriev I.V."/>
            <person name="Nagy L."/>
            <person name="Hibbett D."/>
            <person name="Henrissat B."/>
            <person name="Matheny P.B."/>
            <person name="Labbe J."/>
            <person name="Martin F."/>
        </authorList>
    </citation>
    <scope>NUCLEOTIDE SEQUENCE</scope>
    <source>
        <strain evidence="1">FP105234-sp</strain>
    </source>
</reference>
<gene>
    <name evidence="1" type="ORF">FA95DRAFT_1552598</name>
</gene>
<dbReference type="Proteomes" id="UP000814033">
    <property type="component" value="Unassembled WGS sequence"/>
</dbReference>
<accession>A0ACB8S913</accession>
<proteinExistence type="predicted"/>
<organism evidence="1 2">
    <name type="scientific">Auriscalpium vulgare</name>
    <dbReference type="NCBI Taxonomy" id="40419"/>
    <lineage>
        <taxon>Eukaryota</taxon>
        <taxon>Fungi</taxon>
        <taxon>Dikarya</taxon>
        <taxon>Basidiomycota</taxon>
        <taxon>Agaricomycotina</taxon>
        <taxon>Agaricomycetes</taxon>
        <taxon>Russulales</taxon>
        <taxon>Auriscalpiaceae</taxon>
        <taxon>Auriscalpium</taxon>
    </lineage>
</organism>
<comment type="caution">
    <text evidence="1">The sequence shown here is derived from an EMBL/GenBank/DDBJ whole genome shotgun (WGS) entry which is preliminary data.</text>
</comment>
<evidence type="ECO:0000313" key="2">
    <source>
        <dbReference type="Proteomes" id="UP000814033"/>
    </source>
</evidence>
<protein>
    <submittedName>
        <fullName evidence="1">Uncharacterized protein</fullName>
    </submittedName>
</protein>
<name>A0ACB8S913_9AGAM</name>
<sequence length="58" mass="6778">MSNLTHFEYWSSYAWPGEPFDPTRLGTMLRERCPKLQVRELSIRVRSTDIVNSFCPSA</sequence>
<keyword evidence="2" id="KW-1185">Reference proteome</keyword>
<dbReference type="EMBL" id="MU275841">
    <property type="protein sequence ID" value="KAI0053109.1"/>
    <property type="molecule type" value="Genomic_DNA"/>
</dbReference>
<reference evidence="1" key="2">
    <citation type="journal article" date="2022" name="New Phytol.">
        <title>Evolutionary transition to the ectomycorrhizal habit in the genomes of a hyperdiverse lineage of mushroom-forming fungi.</title>
        <authorList>
            <person name="Looney B."/>
            <person name="Miyauchi S."/>
            <person name="Morin E."/>
            <person name="Drula E."/>
            <person name="Courty P.E."/>
            <person name="Kohler A."/>
            <person name="Kuo A."/>
            <person name="LaButti K."/>
            <person name="Pangilinan J."/>
            <person name="Lipzen A."/>
            <person name="Riley R."/>
            <person name="Andreopoulos W."/>
            <person name="He G."/>
            <person name="Johnson J."/>
            <person name="Nolan M."/>
            <person name="Tritt A."/>
            <person name="Barry K.W."/>
            <person name="Grigoriev I.V."/>
            <person name="Nagy L.G."/>
            <person name="Hibbett D."/>
            <person name="Henrissat B."/>
            <person name="Matheny P.B."/>
            <person name="Labbe J."/>
            <person name="Martin F.M."/>
        </authorList>
    </citation>
    <scope>NUCLEOTIDE SEQUENCE</scope>
    <source>
        <strain evidence="1">FP105234-sp</strain>
    </source>
</reference>
<evidence type="ECO:0000313" key="1">
    <source>
        <dbReference type="EMBL" id="KAI0053109.1"/>
    </source>
</evidence>